<dbReference type="PROSITE" id="PS51294">
    <property type="entry name" value="HTH_MYB"/>
    <property type="match status" value="1"/>
</dbReference>
<evidence type="ECO:0000256" key="7">
    <source>
        <dbReference type="ARBA" id="ARBA00023242"/>
    </source>
</evidence>
<evidence type="ECO:0000256" key="6">
    <source>
        <dbReference type="ARBA" id="ARBA00023163"/>
    </source>
</evidence>
<dbReference type="Gene3D" id="3.40.50.2300">
    <property type="match status" value="1"/>
</dbReference>
<dbReference type="SMART" id="SM00448">
    <property type="entry name" value="REC"/>
    <property type="match status" value="1"/>
</dbReference>
<dbReference type="Gene3D" id="1.10.10.60">
    <property type="entry name" value="Homeodomain-like"/>
    <property type="match status" value="1"/>
</dbReference>
<dbReference type="EMBL" id="LNRQ01000004">
    <property type="protein sequence ID" value="KZM96870.1"/>
    <property type="molecule type" value="Genomic_DNA"/>
</dbReference>
<evidence type="ECO:0000256" key="4">
    <source>
        <dbReference type="ARBA" id="ARBA00023015"/>
    </source>
</evidence>
<dbReference type="InterPro" id="IPR045279">
    <property type="entry name" value="ARR-like"/>
</dbReference>
<gene>
    <name evidence="12" type="ORF">DCAR_015768</name>
    <name evidence="13" type="ORF">DCAR_0414935</name>
</gene>
<dbReference type="InterPro" id="IPR001789">
    <property type="entry name" value="Sig_transdc_resp-reg_receiver"/>
</dbReference>
<dbReference type="InterPro" id="IPR009057">
    <property type="entry name" value="Homeodomain-like_sf"/>
</dbReference>
<feature type="compositionally biased region" description="Basic and acidic residues" evidence="9">
    <location>
        <begin position="137"/>
        <end position="154"/>
    </location>
</feature>
<dbReference type="SUPFAM" id="SSF46689">
    <property type="entry name" value="Homeodomain-like"/>
    <property type="match status" value="1"/>
</dbReference>
<dbReference type="InterPro" id="IPR017930">
    <property type="entry name" value="Myb_dom"/>
</dbReference>
<dbReference type="GO" id="GO:0003677">
    <property type="term" value="F:DNA binding"/>
    <property type="evidence" value="ECO:0007669"/>
    <property type="project" value="InterPro"/>
</dbReference>
<evidence type="ECO:0008006" key="15">
    <source>
        <dbReference type="Google" id="ProtNLM"/>
    </source>
</evidence>
<protein>
    <recommendedName>
        <fullName evidence="15">Response regulatory domain-containing protein</fullName>
    </recommendedName>
</protein>
<evidence type="ECO:0000256" key="1">
    <source>
        <dbReference type="ARBA" id="ARBA00004123"/>
    </source>
</evidence>
<reference evidence="13" key="2">
    <citation type="submission" date="2022-03" db="EMBL/GenBank/DDBJ databases">
        <title>Draft title - Genomic analysis of global carrot germplasm unveils the trajectory of domestication and the origin of high carotenoid orange carrot.</title>
        <authorList>
            <person name="Iorizzo M."/>
            <person name="Ellison S."/>
            <person name="Senalik D."/>
            <person name="Macko-Podgorni A."/>
            <person name="Grzebelus D."/>
            <person name="Bostan H."/>
            <person name="Rolling W."/>
            <person name="Curaba J."/>
            <person name="Simon P."/>
        </authorList>
    </citation>
    <scope>NUCLEOTIDE SEQUENCE</scope>
    <source>
        <tissue evidence="13">Leaf</tissue>
    </source>
</reference>
<feature type="compositionally biased region" description="Polar residues" evidence="9">
    <location>
        <begin position="125"/>
        <end position="134"/>
    </location>
</feature>
<dbReference type="AlphaFoldDB" id="A0A162A849"/>
<dbReference type="EMBL" id="CP093346">
    <property type="protein sequence ID" value="WOG95610.1"/>
    <property type="molecule type" value="Genomic_DNA"/>
</dbReference>
<dbReference type="GO" id="GO:0009736">
    <property type="term" value="P:cytokinin-activated signaling pathway"/>
    <property type="evidence" value="ECO:0007669"/>
    <property type="project" value="InterPro"/>
</dbReference>
<evidence type="ECO:0000313" key="13">
    <source>
        <dbReference type="EMBL" id="WOG95610.1"/>
    </source>
</evidence>
<keyword evidence="3" id="KW-0902">Two-component regulatory system</keyword>
<evidence type="ECO:0000256" key="9">
    <source>
        <dbReference type="SAM" id="MobiDB-lite"/>
    </source>
</evidence>
<feature type="domain" description="HTH myb-type" evidence="11">
    <location>
        <begin position="154"/>
        <end position="213"/>
    </location>
</feature>
<reference evidence="12" key="1">
    <citation type="journal article" date="2016" name="Nat. Genet.">
        <title>A high-quality carrot genome assembly provides new insights into carotenoid accumulation and asterid genome evolution.</title>
        <authorList>
            <person name="Iorizzo M."/>
            <person name="Ellison S."/>
            <person name="Senalik D."/>
            <person name="Zeng P."/>
            <person name="Satapoomin P."/>
            <person name="Huang J."/>
            <person name="Bowman M."/>
            <person name="Iovene M."/>
            <person name="Sanseverino W."/>
            <person name="Cavagnaro P."/>
            <person name="Yildiz M."/>
            <person name="Macko-Podgorni A."/>
            <person name="Moranska E."/>
            <person name="Grzebelus E."/>
            <person name="Grzebelus D."/>
            <person name="Ashrafi H."/>
            <person name="Zheng Z."/>
            <person name="Cheng S."/>
            <person name="Spooner D."/>
            <person name="Van Deynze A."/>
            <person name="Simon P."/>
        </authorList>
    </citation>
    <scope>NUCLEOTIDE SEQUENCE [LARGE SCALE GENOMIC DNA]</scope>
    <source>
        <tissue evidence="12">Leaf</tissue>
    </source>
</reference>
<keyword evidence="2 8" id="KW-0597">Phosphoprotein</keyword>
<evidence type="ECO:0000256" key="2">
    <source>
        <dbReference type="ARBA" id="ARBA00022553"/>
    </source>
</evidence>
<accession>A0A162A849</accession>
<feature type="modified residue" description="4-aspartylphosphate" evidence="8">
    <location>
        <position position="52"/>
    </location>
</feature>
<dbReference type="Pfam" id="PF00072">
    <property type="entry name" value="Response_reg"/>
    <property type="match status" value="1"/>
</dbReference>
<dbReference type="NCBIfam" id="TIGR01557">
    <property type="entry name" value="myb_SHAQKYF"/>
    <property type="match status" value="1"/>
</dbReference>
<evidence type="ECO:0000259" key="10">
    <source>
        <dbReference type="PROSITE" id="PS50110"/>
    </source>
</evidence>
<evidence type="ECO:0000256" key="5">
    <source>
        <dbReference type="ARBA" id="ARBA00023159"/>
    </source>
</evidence>
<dbReference type="Gramene" id="KZM96870">
    <property type="protein sequence ID" value="KZM96870"/>
    <property type="gene ID" value="DCAR_015768"/>
</dbReference>
<dbReference type="InterPro" id="IPR006447">
    <property type="entry name" value="Myb_dom_plants"/>
</dbReference>
<dbReference type="FunFam" id="1.10.10.60:FF:000007">
    <property type="entry name" value="Two-component response regulator"/>
    <property type="match status" value="1"/>
</dbReference>
<evidence type="ECO:0000256" key="8">
    <source>
        <dbReference type="PROSITE-ProRule" id="PRU00169"/>
    </source>
</evidence>
<keyword evidence="14" id="KW-1185">Reference proteome</keyword>
<keyword evidence="5" id="KW-0010">Activator</keyword>
<evidence type="ECO:0000313" key="12">
    <source>
        <dbReference type="EMBL" id="KZM96870.1"/>
    </source>
</evidence>
<keyword evidence="7" id="KW-0539">Nucleus</keyword>
<evidence type="ECO:0000259" key="11">
    <source>
        <dbReference type="PROSITE" id="PS51294"/>
    </source>
</evidence>
<evidence type="ECO:0000313" key="14">
    <source>
        <dbReference type="Proteomes" id="UP000077755"/>
    </source>
</evidence>
<evidence type="ECO:0000256" key="3">
    <source>
        <dbReference type="ARBA" id="ARBA00023012"/>
    </source>
</evidence>
<dbReference type="GO" id="GO:0000160">
    <property type="term" value="P:phosphorelay signal transduction system"/>
    <property type="evidence" value="ECO:0007669"/>
    <property type="project" value="UniProtKB-KW"/>
</dbReference>
<feature type="region of interest" description="Disordered" evidence="9">
    <location>
        <begin position="125"/>
        <end position="154"/>
    </location>
</feature>
<dbReference type="InterPro" id="IPR011006">
    <property type="entry name" value="CheY-like_superfamily"/>
</dbReference>
<dbReference type="CDD" id="cd17584">
    <property type="entry name" value="REC_typeB_ARR-like"/>
    <property type="match status" value="1"/>
</dbReference>
<feature type="domain" description="Response regulatory" evidence="10">
    <location>
        <begin position="3"/>
        <end position="116"/>
    </location>
</feature>
<keyword evidence="4" id="KW-0805">Transcription regulation</keyword>
<name>A0A162A849_DAUCS</name>
<comment type="subcellular location">
    <subcellularLocation>
        <location evidence="1">Nucleus</location>
    </subcellularLocation>
</comment>
<proteinExistence type="predicted"/>
<feature type="region of interest" description="Disordered" evidence="9">
    <location>
        <begin position="265"/>
        <end position="286"/>
    </location>
</feature>
<dbReference type="PROSITE" id="PS50110">
    <property type="entry name" value="RESPONSE_REGULATORY"/>
    <property type="match status" value="1"/>
</dbReference>
<dbReference type="SUPFAM" id="SSF52172">
    <property type="entry name" value="CheY-like"/>
    <property type="match status" value="1"/>
</dbReference>
<dbReference type="Proteomes" id="UP000077755">
    <property type="component" value="Chromosome 4"/>
</dbReference>
<dbReference type="GO" id="GO:0005634">
    <property type="term" value="C:nucleus"/>
    <property type="evidence" value="ECO:0007669"/>
    <property type="project" value="UniProtKB-SubCell"/>
</dbReference>
<dbReference type="PANTHER" id="PTHR43874">
    <property type="entry name" value="TWO-COMPONENT RESPONSE REGULATOR"/>
    <property type="match status" value="1"/>
</dbReference>
<keyword evidence="6" id="KW-0804">Transcription</keyword>
<sequence length="399" mass="45319">MYNVLVVDDDRTCLYILKACLEKWNYEVTIVKDAHEALSMLQNKSFDLVITDVHMPKMDGLKLQERINQDFNLPVILISADSRAEVMCMGINNGAQRFFVKPIVEDDLKDIWQFIEWGKRNRNNNTIRGTQINESSEESRTVIDSHKDNDNTTGKRREKLVWTCELHSRFVEAILIIGYHRAVPANILGVMNVEGLTRGHIASHLQKYQKFLERVLAGEKNIEFSNWTDLNYYSSFVKGNPNLVLLNLLRDEQMKGNLAAQNPLRLQKEGTSARAPNGSSSSFHPLPQLTLVRSSSRTIYETFRQKNYCSENVASCGLRSATSPILGNKHRDPGMDISLCANQFGNTSTMNAHELGGENLTDESWFNNIGREDDNDYSLNIENDEDVDANKDLNPEGDL</sequence>
<organism evidence="12">
    <name type="scientific">Daucus carota subsp. sativus</name>
    <name type="common">Carrot</name>
    <dbReference type="NCBI Taxonomy" id="79200"/>
    <lineage>
        <taxon>Eukaryota</taxon>
        <taxon>Viridiplantae</taxon>
        <taxon>Streptophyta</taxon>
        <taxon>Embryophyta</taxon>
        <taxon>Tracheophyta</taxon>
        <taxon>Spermatophyta</taxon>
        <taxon>Magnoliopsida</taxon>
        <taxon>eudicotyledons</taxon>
        <taxon>Gunneridae</taxon>
        <taxon>Pentapetalae</taxon>
        <taxon>asterids</taxon>
        <taxon>campanulids</taxon>
        <taxon>Apiales</taxon>
        <taxon>Apiaceae</taxon>
        <taxon>Apioideae</taxon>
        <taxon>Scandiceae</taxon>
        <taxon>Daucinae</taxon>
        <taxon>Daucus</taxon>
        <taxon>Daucus sect. Daucus</taxon>
    </lineage>
</organism>
<dbReference type="PANTHER" id="PTHR43874:SF67">
    <property type="entry name" value="TWO-COMPONENT RESPONSE REGULATOR ARR2"/>
    <property type="match status" value="1"/>
</dbReference>